<gene>
    <name evidence="18" type="ORF">DD666_07730</name>
</gene>
<dbReference type="SMART" id="SM00936">
    <property type="entry name" value="PBP5_C"/>
    <property type="match status" value="1"/>
</dbReference>
<evidence type="ECO:0000259" key="17">
    <source>
        <dbReference type="SMART" id="SM00936"/>
    </source>
</evidence>
<evidence type="ECO:0000256" key="3">
    <source>
        <dbReference type="ARBA" id="ARBA00007164"/>
    </source>
</evidence>
<comment type="pathway">
    <text evidence="2">Cell wall biogenesis; peptidoglycan biosynthesis.</text>
</comment>
<feature type="active site" description="Proton acceptor" evidence="13">
    <location>
        <position position="122"/>
    </location>
</feature>
<dbReference type="GO" id="GO:0006508">
    <property type="term" value="P:proteolysis"/>
    <property type="evidence" value="ECO:0007669"/>
    <property type="project" value="UniProtKB-KW"/>
</dbReference>
<sequence length="438" mass="47428">MFLRRIVLILIIVLVAGGAYVFFNKTNNSASSGSTQTTTGSDTTQTSAQTGSSTQAPTSPPKPESRSSVPVTNANTPVLAEVAGMTPPQTNVKAWFLIDATSGQIIGNQEPDLKVSPASLTKLMTASLVFSALDDNRIRPEQEVTVSEKAWRTGGSRMFIRVNTQVTVDDLIKGMVVQSGNDATIQLAETVAGSEDVFVNQMNKEAALFGMANTHFTDPTGLPAPDHYTTVRDLSVLAQHVIKDHSKYYHYFSQPEFTYNKIRQHNRNGLLSRNIGVDGLKTGHTEDAGYCLIAAAKRDDRRLISVVVGAATVREREQVSQNLLDWGYQNFTAKQVAAADAPLISPRVWEGTVKQAKLGAADGVSVTVPRGMEDKVQTITQINGKLVAPLTKGQTVGNVQFVLNGKVLKQESLTVLEDVPQAGFFGRMWDKVLSSFNS</sequence>
<keyword evidence="8" id="KW-0378">Hydrolase</keyword>
<dbReference type="EC" id="3.4.16.4" evidence="4"/>
<evidence type="ECO:0000256" key="9">
    <source>
        <dbReference type="ARBA" id="ARBA00022960"/>
    </source>
</evidence>
<dbReference type="GO" id="GO:0071555">
    <property type="term" value="P:cell wall organization"/>
    <property type="evidence" value="ECO:0007669"/>
    <property type="project" value="UniProtKB-KW"/>
</dbReference>
<dbReference type="Pfam" id="PF07943">
    <property type="entry name" value="PBP5_C"/>
    <property type="match status" value="1"/>
</dbReference>
<evidence type="ECO:0000256" key="16">
    <source>
        <dbReference type="SAM" id="MobiDB-lite"/>
    </source>
</evidence>
<feature type="domain" description="Peptidase S11 D-Ala-D-Ala carboxypeptidase A C-terminal" evidence="17">
    <location>
        <begin position="331"/>
        <end position="421"/>
    </location>
</feature>
<dbReference type="InterPro" id="IPR001967">
    <property type="entry name" value="Peptidase_S11_N"/>
</dbReference>
<feature type="active site" evidence="13">
    <location>
        <position position="179"/>
    </location>
</feature>
<dbReference type="EMBL" id="DOEK01000018">
    <property type="protein sequence ID" value="HBP29291.1"/>
    <property type="molecule type" value="Genomic_DNA"/>
</dbReference>
<evidence type="ECO:0000313" key="19">
    <source>
        <dbReference type="Proteomes" id="UP000264036"/>
    </source>
</evidence>
<dbReference type="PANTHER" id="PTHR21581">
    <property type="entry name" value="D-ALANYL-D-ALANINE CARBOXYPEPTIDASE"/>
    <property type="match status" value="1"/>
</dbReference>
<evidence type="ECO:0000256" key="10">
    <source>
        <dbReference type="ARBA" id="ARBA00022984"/>
    </source>
</evidence>
<keyword evidence="10" id="KW-0573">Peptidoglycan synthesis</keyword>
<dbReference type="PRINTS" id="PR00725">
    <property type="entry name" value="DADACBPTASE1"/>
</dbReference>
<dbReference type="InterPro" id="IPR015956">
    <property type="entry name" value="Peniciliin-bd_prot_C_sf"/>
</dbReference>
<dbReference type="Gene3D" id="3.40.710.10">
    <property type="entry name" value="DD-peptidase/beta-lactamase superfamily"/>
    <property type="match status" value="1"/>
</dbReference>
<evidence type="ECO:0000256" key="6">
    <source>
        <dbReference type="ARBA" id="ARBA00022670"/>
    </source>
</evidence>
<evidence type="ECO:0000256" key="4">
    <source>
        <dbReference type="ARBA" id="ARBA00012448"/>
    </source>
</evidence>
<evidence type="ECO:0000256" key="7">
    <source>
        <dbReference type="ARBA" id="ARBA00022729"/>
    </source>
</evidence>
<comment type="function">
    <text evidence="1">Removes C-terminal D-alanyl residues from sugar-peptide cell wall precursors.</text>
</comment>
<keyword evidence="6" id="KW-0645">Protease</keyword>
<protein>
    <recommendedName>
        <fullName evidence="4">serine-type D-Ala-D-Ala carboxypeptidase</fullName>
        <ecNumber evidence="4">3.4.16.4</ecNumber>
    </recommendedName>
</protein>
<keyword evidence="5" id="KW-0121">Carboxypeptidase</keyword>
<dbReference type="UniPathway" id="UPA00219"/>
<evidence type="ECO:0000256" key="5">
    <source>
        <dbReference type="ARBA" id="ARBA00022645"/>
    </source>
</evidence>
<comment type="caution">
    <text evidence="18">The sequence shown here is derived from an EMBL/GenBank/DDBJ whole genome shotgun (WGS) entry which is preliminary data.</text>
</comment>
<evidence type="ECO:0000256" key="15">
    <source>
        <dbReference type="RuleBase" id="RU004016"/>
    </source>
</evidence>
<feature type="binding site" evidence="14">
    <location>
        <position position="281"/>
    </location>
    <ligand>
        <name>substrate</name>
    </ligand>
</feature>
<dbReference type="PANTHER" id="PTHR21581:SF6">
    <property type="entry name" value="TRAFFICKING PROTEIN PARTICLE COMPLEX SUBUNIT 12"/>
    <property type="match status" value="1"/>
</dbReference>
<organism evidence="18 19">
    <name type="scientific">Advenella kashmirensis</name>
    <dbReference type="NCBI Taxonomy" id="310575"/>
    <lineage>
        <taxon>Bacteria</taxon>
        <taxon>Pseudomonadati</taxon>
        <taxon>Pseudomonadota</taxon>
        <taxon>Betaproteobacteria</taxon>
        <taxon>Burkholderiales</taxon>
        <taxon>Alcaligenaceae</taxon>
    </lineage>
</organism>
<dbReference type="InterPro" id="IPR018044">
    <property type="entry name" value="Peptidase_S11"/>
</dbReference>
<dbReference type="AlphaFoldDB" id="A0A356LFE5"/>
<feature type="compositionally biased region" description="Low complexity" evidence="16">
    <location>
        <begin position="30"/>
        <end position="57"/>
    </location>
</feature>
<name>A0A356LFE5_9BURK</name>
<dbReference type="GO" id="GO:0009252">
    <property type="term" value="P:peptidoglycan biosynthetic process"/>
    <property type="evidence" value="ECO:0007669"/>
    <property type="project" value="UniProtKB-UniPathway"/>
</dbReference>
<evidence type="ECO:0000256" key="2">
    <source>
        <dbReference type="ARBA" id="ARBA00004752"/>
    </source>
</evidence>
<evidence type="ECO:0000256" key="1">
    <source>
        <dbReference type="ARBA" id="ARBA00003217"/>
    </source>
</evidence>
<evidence type="ECO:0000256" key="11">
    <source>
        <dbReference type="ARBA" id="ARBA00023316"/>
    </source>
</evidence>
<dbReference type="Proteomes" id="UP000264036">
    <property type="component" value="Unassembled WGS sequence"/>
</dbReference>
<feature type="active site" description="Acyl-ester intermediate" evidence="13">
    <location>
        <position position="119"/>
    </location>
</feature>
<dbReference type="SUPFAM" id="SSF69189">
    <property type="entry name" value="Penicillin-binding protein associated domain"/>
    <property type="match status" value="1"/>
</dbReference>
<comment type="catalytic activity">
    <reaction evidence="12">
        <text>Preferential cleavage: (Ac)2-L-Lys-D-Ala-|-D-Ala. Also transpeptidation of peptidyl-alanyl moieties that are N-acyl substituents of D-alanine.</text>
        <dbReference type="EC" id="3.4.16.4"/>
    </reaction>
</comment>
<dbReference type="InterPro" id="IPR012907">
    <property type="entry name" value="Peptidase_S11_C"/>
</dbReference>
<keyword evidence="9" id="KW-0133">Cell shape</keyword>
<dbReference type="GO" id="GO:0009002">
    <property type="term" value="F:serine-type D-Ala-D-Ala carboxypeptidase activity"/>
    <property type="evidence" value="ECO:0007669"/>
    <property type="project" value="UniProtKB-EC"/>
</dbReference>
<keyword evidence="7" id="KW-0732">Signal</keyword>
<dbReference type="GO" id="GO:0008360">
    <property type="term" value="P:regulation of cell shape"/>
    <property type="evidence" value="ECO:0007669"/>
    <property type="project" value="UniProtKB-KW"/>
</dbReference>
<dbReference type="Gene3D" id="2.60.410.10">
    <property type="entry name" value="D-Ala-D-Ala carboxypeptidase, C-terminal domain"/>
    <property type="match status" value="1"/>
</dbReference>
<evidence type="ECO:0000256" key="14">
    <source>
        <dbReference type="PIRSR" id="PIRSR618044-2"/>
    </source>
</evidence>
<dbReference type="Pfam" id="PF00768">
    <property type="entry name" value="Peptidase_S11"/>
    <property type="match status" value="1"/>
</dbReference>
<proteinExistence type="inferred from homology"/>
<dbReference type="InterPro" id="IPR012338">
    <property type="entry name" value="Beta-lactam/transpept-like"/>
</dbReference>
<comment type="similarity">
    <text evidence="3 15">Belongs to the peptidase S11 family.</text>
</comment>
<dbReference type="SUPFAM" id="SSF56601">
    <property type="entry name" value="beta-lactamase/transpeptidase-like"/>
    <property type="match status" value="1"/>
</dbReference>
<evidence type="ECO:0000313" key="18">
    <source>
        <dbReference type="EMBL" id="HBP29291.1"/>
    </source>
</evidence>
<keyword evidence="11" id="KW-0961">Cell wall biogenesis/degradation</keyword>
<dbReference type="InterPro" id="IPR037167">
    <property type="entry name" value="Peptidase_S11_C_sf"/>
</dbReference>
<evidence type="ECO:0000256" key="12">
    <source>
        <dbReference type="ARBA" id="ARBA00034000"/>
    </source>
</evidence>
<evidence type="ECO:0000256" key="13">
    <source>
        <dbReference type="PIRSR" id="PIRSR618044-1"/>
    </source>
</evidence>
<evidence type="ECO:0000256" key="8">
    <source>
        <dbReference type="ARBA" id="ARBA00022801"/>
    </source>
</evidence>
<reference evidence="18 19" key="1">
    <citation type="journal article" date="2018" name="Nat. Biotechnol.">
        <title>A standardized bacterial taxonomy based on genome phylogeny substantially revises the tree of life.</title>
        <authorList>
            <person name="Parks D.H."/>
            <person name="Chuvochina M."/>
            <person name="Waite D.W."/>
            <person name="Rinke C."/>
            <person name="Skarshewski A."/>
            <person name="Chaumeil P.A."/>
            <person name="Hugenholtz P."/>
        </authorList>
    </citation>
    <scope>NUCLEOTIDE SEQUENCE [LARGE SCALE GENOMIC DNA]</scope>
    <source>
        <strain evidence="18">UBA10707</strain>
    </source>
</reference>
<feature type="region of interest" description="Disordered" evidence="16">
    <location>
        <begin position="30"/>
        <end position="71"/>
    </location>
</feature>
<accession>A0A356LFE5</accession>